<gene>
    <name evidence="3" type="primary">RE1_2791</name>
    <name evidence="3" type="ORF">CK203_011926</name>
</gene>
<evidence type="ECO:0000313" key="3">
    <source>
        <dbReference type="EMBL" id="RVX14893.1"/>
    </source>
</evidence>
<organism evidence="3 4">
    <name type="scientific">Vitis vinifera</name>
    <name type="common">Grape</name>
    <dbReference type="NCBI Taxonomy" id="29760"/>
    <lineage>
        <taxon>Eukaryota</taxon>
        <taxon>Viridiplantae</taxon>
        <taxon>Streptophyta</taxon>
        <taxon>Embryophyta</taxon>
        <taxon>Tracheophyta</taxon>
        <taxon>Spermatophyta</taxon>
        <taxon>Magnoliopsida</taxon>
        <taxon>eudicotyledons</taxon>
        <taxon>Gunneridae</taxon>
        <taxon>Pentapetalae</taxon>
        <taxon>rosids</taxon>
        <taxon>Vitales</taxon>
        <taxon>Vitaceae</taxon>
        <taxon>Viteae</taxon>
        <taxon>Vitis</taxon>
    </lineage>
</organism>
<dbReference type="InterPro" id="IPR054722">
    <property type="entry name" value="PolX-like_BBD"/>
</dbReference>
<dbReference type="Pfam" id="PF22936">
    <property type="entry name" value="Pol_BBD"/>
    <property type="match status" value="1"/>
</dbReference>
<accession>A0A438K135</accession>
<dbReference type="Pfam" id="PF14223">
    <property type="entry name" value="Retrotran_gag_2"/>
    <property type="match status" value="1"/>
</dbReference>
<dbReference type="Proteomes" id="UP000288805">
    <property type="component" value="Unassembled WGS sequence"/>
</dbReference>
<dbReference type="EMBL" id="QGNW01000020">
    <property type="protein sequence ID" value="RVX14893.1"/>
    <property type="molecule type" value="Genomic_DNA"/>
</dbReference>
<name>A0A438K135_VITVI</name>
<dbReference type="PANTHER" id="PTHR47481">
    <property type="match status" value="1"/>
</dbReference>
<protein>
    <submittedName>
        <fullName evidence="3">Retrovirus-related Pol polyprotein from transposon RE1</fullName>
    </submittedName>
</protein>
<feature type="domain" description="Retrovirus-related Pol polyprotein from transposon TNT 1-94-like beta-barrel" evidence="2">
    <location>
        <begin position="303"/>
        <end position="379"/>
    </location>
</feature>
<comment type="caution">
    <text evidence="3">The sequence shown here is derived from an EMBL/GenBank/DDBJ whole genome shotgun (WGS) entry which is preliminary data.</text>
</comment>
<dbReference type="PANTHER" id="PTHR47481:SF22">
    <property type="entry name" value="RETROTRANSPOSON GAG DOMAIN-CONTAINING PROTEIN"/>
    <property type="match status" value="1"/>
</dbReference>
<sequence length="437" mass="48736">MTTRLAPPTIQNTNDPQNTLITINVAAQTPFKLTSSNYTSWNHPYPHNTIIPNPDYIFWIRQDRLVLNALVGSLSPTIISFIAQATTSHEAWNILANTYAKPTHGHIKQVKRQLKKITKGPASVTEFLQAIKAQAGELALLGALLDTEDLTKIILVELGDDYKELVRVVQARDTSITFDEFHEKLLNFQASVFLTKPDPSYFPATTHPTSRSTTNWRPFHNHAHRSSPSTSGGPTSSPSHRPSRLYLGHYQICRIQGHTAKQCHSFRLILIHPSTNFTAPIIHSSTPWQPRANYAVSSPNPSWLLDCGASHYVTSDLHNLSLHTSYNGSDDIMIGDGWGLPITHTGSTSLTTSTNTFHLNNVLCVPHMKKNLISISQFCHTNNISIEFLPSTFLMKDVRMGTPLLTGKAKDGVYEWPVSSPFLAFSSLKTSSFEWHH</sequence>
<feature type="compositionally biased region" description="Low complexity" evidence="1">
    <location>
        <begin position="226"/>
        <end position="240"/>
    </location>
</feature>
<reference evidence="3 4" key="1">
    <citation type="journal article" date="2018" name="PLoS Genet.">
        <title>Population sequencing reveals clonal diversity and ancestral inbreeding in the grapevine cultivar Chardonnay.</title>
        <authorList>
            <person name="Roach M.J."/>
            <person name="Johnson D.L."/>
            <person name="Bohlmann J."/>
            <person name="van Vuuren H.J."/>
            <person name="Jones S.J."/>
            <person name="Pretorius I.S."/>
            <person name="Schmidt S.A."/>
            <person name="Borneman A.R."/>
        </authorList>
    </citation>
    <scope>NUCLEOTIDE SEQUENCE [LARGE SCALE GENOMIC DNA]</scope>
    <source>
        <strain evidence="4">cv. Chardonnay</strain>
        <tissue evidence="3">Leaf</tissue>
    </source>
</reference>
<evidence type="ECO:0000259" key="2">
    <source>
        <dbReference type="Pfam" id="PF22936"/>
    </source>
</evidence>
<evidence type="ECO:0000313" key="4">
    <source>
        <dbReference type="Proteomes" id="UP000288805"/>
    </source>
</evidence>
<feature type="compositionally biased region" description="Polar residues" evidence="1">
    <location>
        <begin position="206"/>
        <end position="216"/>
    </location>
</feature>
<proteinExistence type="predicted"/>
<dbReference type="AlphaFoldDB" id="A0A438K135"/>
<feature type="region of interest" description="Disordered" evidence="1">
    <location>
        <begin position="205"/>
        <end position="240"/>
    </location>
</feature>
<evidence type="ECO:0000256" key="1">
    <source>
        <dbReference type="SAM" id="MobiDB-lite"/>
    </source>
</evidence>